<dbReference type="STRING" id="425400.LS65_06420"/>
<dbReference type="EMBL" id="JRMQ02000008">
    <property type="protein sequence ID" value="TLE01254.1"/>
    <property type="molecule type" value="Genomic_DNA"/>
</dbReference>
<name>A0A4U8TLT9_9HELI</name>
<dbReference type="RefSeq" id="WP_034362487.1">
    <property type="nucleotide sequence ID" value="NZ_CAMRWY010000007.1"/>
</dbReference>
<dbReference type="Proteomes" id="UP000029707">
    <property type="component" value="Unassembled WGS sequence"/>
</dbReference>
<dbReference type="AlphaFoldDB" id="A0A4U8TLT9"/>
<dbReference type="OrthoDB" id="5361472at2"/>
<keyword evidence="2" id="KW-1185">Reference proteome</keyword>
<comment type="caution">
    <text evidence="1">The sequence shown here is derived from an EMBL/GenBank/DDBJ whole genome shotgun (WGS) entry which is preliminary data.</text>
</comment>
<evidence type="ECO:0008006" key="3">
    <source>
        <dbReference type="Google" id="ProtNLM"/>
    </source>
</evidence>
<proteinExistence type="predicted"/>
<evidence type="ECO:0000313" key="1">
    <source>
        <dbReference type="EMBL" id="TLE01254.1"/>
    </source>
</evidence>
<gene>
    <name evidence="1" type="ORF">LS65_006475</name>
</gene>
<organism evidence="1 2">
    <name type="scientific">Helicobacter japonicus</name>
    <dbReference type="NCBI Taxonomy" id="425400"/>
    <lineage>
        <taxon>Bacteria</taxon>
        <taxon>Pseudomonadati</taxon>
        <taxon>Campylobacterota</taxon>
        <taxon>Epsilonproteobacteria</taxon>
        <taxon>Campylobacterales</taxon>
        <taxon>Helicobacteraceae</taxon>
        <taxon>Helicobacter</taxon>
    </lineage>
</organism>
<protein>
    <recommendedName>
        <fullName evidence="3">DUF177 domain-containing protein</fullName>
    </recommendedName>
</protein>
<evidence type="ECO:0000313" key="2">
    <source>
        <dbReference type="Proteomes" id="UP000029707"/>
    </source>
</evidence>
<accession>A0A4U8TLT9</accession>
<reference evidence="1 2" key="1">
    <citation type="journal article" date="2014" name="Genome Announc.">
        <title>Draft genome sequences of eight enterohepatic helicobacter species isolated from both laboratory and wild rodents.</title>
        <authorList>
            <person name="Sheh A."/>
            <person name="Shen Z."/>
            <person name="Fox J.G."/>
        </authorList>
    </citation>
    <scope>NUCLEOTIDE SEQUENCE [LARGE SCALE GENOMIC DNA]</scope>
    <source>
        <strain evidence="1 2">MIT 01-6451</strain>
    </source>
</reference>
<sequence>MKIAMRKISSSPKDIALSIDNEGKTITEYITLKGQIKRIDSQILQLNGNISGQLELVCDNSGEMYAETINYPLVLYISDGIWDSQSQSKRLDSFDVIEFFDGFIDLHYILESEITSIRSDYHTKNFEMKE</sequence>